<evidence type="ECO:0000313" key="2">
    <source>
        <dbReference type="Proteomes" id="UP000645217"/>
    </source>
</evidence>
<dbReference type="EMBL" id="BMNT01000059">
    <property type="protein sequence ID" value="GGL18096.1"/>
    <property type="molecule type" value="Genomic_DNA"/>
</dbReference>
<sequence length="44" mass="5077">MRFPSMDIAHETHVQTSHRVLLRERVSGTCAHASVFRRTVIDVE</sequence>
<reference evidence="1" key="2">
    <citation type="submission" date="2020-09" db="EMBL/GenBank/DDBJ databases">
        <authorList>
            <person name="Sun Q."/>
            <person name="Ohkuma M."/>
        </authorList>
    </citation>
    <scope>NUCLEOTIDE SEQUENCE</scope>
    <source>
        <strain evidence="1">JCM 13064</strain>
    </source>
</reference>
<dbReference type="AlphaFoldDB" id="A0A917VU65"/>
<gene>
    <name evidence="1" type="ORF">GCM10007964_70160</name>
</gene>
<accession>A0A917VU65</accession>
<organism evidence="1 2">
    <name type="scientific">Sphaerisporangium melleum</name>
    <dbReference type="NCBI Taxonomy" id="321316"/>
    <lineage>
        <taxon>Bacteria</taxon>
        <taxon>Bacillati</taxon>
        <taxon>Actinomycetota</taxon>
        <taxon>Actinomycetes</taxon>
        <taxon>Streptosporangiales</taxon>
        <taxon>Streptosporangiaceae</taxon>
        <taxon>Sphaerisporangium</taxon>
    </lineage>
</organism>
<keyword evidence="2" id="KW-1185">Reference proteome</keyword>
<evidence type="ECO:0000313" key="1">
    <source>
        <dbReference type="EMBL" id="GGL18096.1"/>
    </source>
</evidence>
<comment type="caution">
    <text evidence="1">The sequence shown here is derived from an EMBL/GenBank/DDBJ whole genome shotgun (WGS) entry which is preliminary data.</text>
</comment>
<name>A0A917VU65_9ACTN</name>
<proteinExistence type="predicted"/>
<reference evidence="1" key="1">
    <citation type="journal article" date="2014" name="Int. J. Syst. Evol. Microbiol.">
        <title>Complete genome sequence of Corynebacterium casei LMG S-19264T (=DSM 44701T), isolated from a smear-ripened cheese.</title>
        <authorList>
            <consortium name="US DOE Joint Genome Institute (JGI-PGF)"/>
            <person name="Walter F."/>
            <person name="Albersmeier A."/>
            <person name="Kalinowski J."/>
            <person name="Ruckert C."/>
        </authorList>
    </citation>
    <scope>NUCLEOTIDE SEQUENCE</scope>
    <source>
        <strain evidence="1">JCM 13064</strain>
    </source>
</reference>
<dbReference type="Proteomes" id="UP000645217">
    <property type="component" value="Unassembled WGS sequence"/>
</dbReference>
<protein>
    <submittedName>
        <fullName evidence="1">Uncharacterized protein</fullName>
    </submittedName>
</protein>